<dbReference type="RefSeq" id="WP_109621897.1">
    <property type="nucleotide sequence ID" value="NZ_QGDO01000007.1"/>
</dbReference>
<dbReference type="PANTHER" id="PTHR43540:SF6">
    <property type="entry name" value="ISOCHORISMATASE-LIKE DOMAIN-CONTAINING PROTEIN"/>
    <property type="match status" value="1"/>
</dbReference>
<dbReference type="SUPFAM" id="SSF52499">
    <property type="entry name" value="Isochorismatase-like hydrolases"/>
    <property type="match status" value="1"/>
</dbReference>
<dbReference type="InterPro" id="IPR036380">
    <property type="entry name" value="Isochorismatase-like_sf"/>
</dbReference>
<dbReference type="Gene3D" id="3.40.50.850">
    <property type="entry name" value="Isochorismatase-like"/>
    <property type="match status" value="1"/>
</dbReference>
<evidence type="ECO:0000256" key="1">
    <source>
        <dbReference type="ARBA" id="ARBA00022801"/>
    </source>
</evidence>
<keyword evidence="1" id="KW-0378">Hydrolase</keyword>
<dbReference type="EMBL" id="QGDO01000007">
    <property type="protein sequence ID" value="PWJ38641.1"/>
    <property type="molecule type" value="Genomic_DNA"/>
</dbReference>
<dbReference type="InterPro" id="IPR000868">
    <property type="entry name" value="Isochorismatase-like_dom"/>
</dbReference>
<protein>
    <submittedName>
        <fullName evidence="3">Nicotinamidase-related amidase</fullName>
    </submittedName>
</protein>
<name>A0A315Z7Q9_SEDFL</name>
<feature type="domain" description="Isochorismatase-like" evidence="2">
    <location>
        <begin position="15"/>
        <end position="214"/>
    </location>
</feature>
<dbReference type="OrthoDB" id="9791276at2"/>
<proteinExistence type="predicted"/>
<dbReference type="Proteomes" id="UP000245535">
    <property type="component" value="Unassembled WGS sequence"/>
</dbReference>
<evidence type="ECO:0000259" key="2">
    <source>
        <dbReference type="Pfam" id="PF00857"/>
    </source>
</evidence>
<evidence type="ECO:0000313" key="4">
    <source>
        <dbReference type="Proteomes" id="UP000245535"/>
    </source>
</evidence>
<dbReference type="Pfam" id="PF00857">
    <property type="entry name" value="Isochorismatase"/>
    <property type="match status" value="1"/>
</dbReference>
<evidence type="ECO:0000313" key="3">
    <source>
        <dbReference type="EMBL" id="PWJ38641.1"/>
    </source>
</evidence>
<gene>
    <name evidence="3" type="ORF">BC781_107232</name>
</gene>
<organism evidence="3 4">
    <name type="scientific">Sediminitomix flava</name>
    <dbReference type="NCBI Taxonomy" id="379075"/>
    <lineage>
        <taxon>Bacteria</taxon>
        <taxon>Pseudomonadati</taxon>
        <taxon>Bacteroidota</taxon>
        <taxon>Cytophagia</taxon>
        <taxon>Cytophagales</taxon>
        <taxon>Flammeovirgaceae</taxon>
        <taxon>Sediminitomix</taxon>
    </lineage>
</organism>
<reference evidence="3 4" key="1">
    <citation type="submission" date="2018-03" db="EMBL/GenBank/DDBJ databases">
        <title>Genomic Encyclopedia of Archaeal and Bacterial Type Strains, Phase II (KMG-II): from individual species to whole genera.</title>
        <authorList>
            <person name="Goeker M."/>
        </authorList>
    </citation>
    <scope>NUCLEOTIDE SEQUENCE [LARGE SCALE GENOMIC DNA]</scope>
    <source>
        <strain evidence="3 4">DSM 28229</strain>
    </source>
</reference>
<dbReference type="InterPro" id="IPR050272">
    <property type="entry name" value="Isochorismatase-like_hydrls"/>
</dbReference>
<sequence>MSGIPDPGFTFDEHTAIVMTDPQNDFLNPNGAAWPVVGKSVTENNTVENMEALFKVAAETNMLVFISPHYYYPSDKGWQIEGALEKLMHDIHMYERTGILNLEGFEGSGADFLDQFKKYIYQDNVIQCHAHKVFGPETNDLVLQLRKRHINQVLMCGMSANLCVESHTRELLETGFKVAIAKDATAAAIVGEYDGYKAALTNFRMLASHVYTTAEAVEAIKSR</sequence>
<accession>A0A315Z7Q9</accession>
<dbReference type="PANTHER" id="PTHR43540">
    <property type="entry name" value="PEROXYUREIDOACRYLATE/UREIDOACRYLATE AMIDOHYDROLASE-RELATED"/>
    <property type="match status" value="1"/>
</dbReference>
<keyword evidence="4" id="KW-1185">Reference proteome</keyword>
<comment type="caution">
    <text evidence="3">The sequence shown here is derived from an EMBL/GenBank/DDBJ whole genome shotgun (WGS) entry which is preliminary data.</text>
</comment>
<dbReference type="AlphaFoldDB" id="A0A315Z7Q9"/>
<dbReference type="GO" id="GO:0016787">
    <property type="term" value="F:hydrolase activity"/>
    <property type="evidence" value="ECO:0007669"/>
    <property type="project" value="UniProtKB-KW"/>
</dbReference>